<evidence type="ECO:0000313" key="13">
    <source>
        <dbReference type="Proteomes" id="UP000198807"/>
    </source>
</evidence>
<keyword evidence="8" id="KW-0560">Oxidoreductase</keyword>
<keyword evidence="5" id="KW-0500">Molybdenum</keyword>
<evidence type="ECO:0000256" key="8">
    <source>
        <dbReference type="ARBA" id="ARBA00023002"/>
    </source>
</evidence>
<accession>A0A1H7SAD6</accession>
<keyword evidence="7" id="KW-0732">Signal</keyword>
<evidence type="ECO:0000259" key="11">
    <source>
        <dbReference type="PROSITE" id="PS51669"/>
    </source>
</evidence>
<protein>
    <submittedName>
        <fullName evidence="12">Tat (Twin-arginine translocation) pathway signal sequence</fullName>
    </submittedName>
</protein>
<dbReference type="STRING" id="650850.SAMN04488129_11440"/>
<dbReference type="PROSITE" id="PS00551">
    <property type="entry name" value="MOLYBDOPTERIN_PROK_1"/>
    <property type="match status" value="1"/>
</dbReference>
<dbReference type="InterPro" id="IPR006963">
    <property type="entry name" value="Mopterin_OxRdtase_4Fe-4S_dom"/>
</dbReference>
<dbReference type="Pfam" id="PF04879">
    <property type="entry name" value="Molybdop_Fe4S4"/>
    <property type="match status" value="1"/>
</dbReference>
<dbReference type="InterPro" id="IPR006656">
    <property type="entry name" value="Mopterin_OxRdtase"/>
</dbReference>
<keyword evidence="10" id="KW-0411">Iron-sulfur</keyword>
<dbReference type="InterPro" id="IPR027467">
    <property type="entry name" value="MopterinOxRdtase_cofactor_BS"/>
</dbReference>
<dbReference type="SUPFAM" id="SSF50692">
    <property type="entry name" value="ADC-like"/>
    <property type="match status" value="1"/>
</dbReference>
<dbReference type="CDD" id="cd02757">
    <property type="entry name" value="MopB_Arsenate-R"/>
    <property type="match status" value="1"/>
</dbReference>
<dbReference type="InterPro" id="IPR050612">
    <property type="entry name" value="Prok_Mopterin_Oxidored"/>
</dbReference>
<dbReference type="GO" id="GO:0051539">
    <property type="term" value="F:4 iron, 4 sulfur cluster binding"/>
    <property type="evidence" value="ECO:0007669"/>
    <property type="project" value="UniProtKB-KW"/>
</dbReference>
<dbReference type="EMBL" id="FOBC01000014">
    <property type="protein sequence ID" value="SEL69453.1"/>
    <property type="molecule type" value="Genomic_DNA"/>
</dbReference>
<dbReference type="GO" id="GO:0043546">
    <property type="term" value="F:molybdopterin cofactor binding"/>
    <property type="evidence" value="ECO:0007669"/>
    <property type="project" value="InterPro"/>
</dbReference>
<evidence type="ECO:0000256" key="6">
    <source>
        <dbReference type="ARBA" id="ARBA00022723"/>
    </source>
</evidence>
<comment type="cofactor">
    <cofactor evidence="2">
        <name>[4Fe-4S] cluster</name>
        <dbReference type="ChEBI" id="CHEBI:49883"/>
    </cofactor>
</comment>
<dbReference type="Gene3D" id="2.40.40.20">
    <property type="match status" value="1"/>
</dbReference>
<gene>
    <name evidence="12" type="ORF">SAMN04488129_11440</name>
</gene>
<dbReference type="Pfam" id="PF00384">
    <property type="entry name" value="Molybdopterin"/>
    <property type="match status" value="1"/>
</dbReference>
<dbReference type="Gene3D" id="3.40.228.10">
    <property type="entry name" value="Dimethylsulfoxide Reductase, domain 2"/>
    <property type="match status" value="2"/>
</dbReference>
<dbReference type="PANTHER" id="PTHR43742:SF9">
    <property type="entry name" value="TETRATHIONATE REDUCTASE SUBUNIT A"/>
    <property type="match status" value="1"/>
</dbReference>
<dbReference type="InterPro" id="IPR019546">
    <property type="entry name" value="TAT_signal_bac_arc"/>
</dbReference>
<dbReference type="PROSITE" id="PS51669">
    <property type="entry name" value="4FE4S_MOW_BIS_MGD"/>
    <property type="match status" value="1"/>
</dbReference>
<evidence type="ECO:0000256" key="2">
    <source>
        <dbReference type="ARBA" id="ARBA00001966"/>
    </source>
</evidence>
<evidence type="ECO:0000256" key="9">
    <source>
        <dbReference type="ARBA" id="ARBA00023004"/>
    </source>
</evidence>
<dbReference type="InterPro" id="IPR009010">
    <property type="entry name" value="Asp_de-COase-like_dom_sf"/>
</dbReference>
<dbReference type="Gene3D" id="2.20.25.90">
    <property type="entry name" value="ADC-like domains"/>
    <property type="match status" value="1"/>
</dbReference>
<dbReference type="Gene3D" id="3.40.50.740">
    <property type="match status" value="2"/>
</dbReference>
<sequence>MTDQIPTSKNDDGWQISRRGFLQGSAGTVAAATAGPALNFFTAASAQAQQPAEAAGKWMASTCQGCTSWCPVQVKVVDGRAVHLRGNPLAKANHGKICPRPHLALQQVYDPDRVRQPMKRTNPEKGRGKDPGFVPISWDEAMDMLADRIMELRNDGEPEKFALFRGRYTYLRDILYSAVPKIIGSPNNISHSAICAEAEKFGPYYVEGLWDYRDYDLEHTRYVLCWGADPVSSNRQVPHAINFWGNMRDNATVAVVDPRLSATAAKADEWLPVIPGEDGALAVAMAHVILAEGAWNKTFVGDFVDGENRFVPGQTVDEPQPSVAAEGAERTEGIVAGDAPTSRTSASVFNEIHTHGVVQWWNLELKDRTPEWAAERTGIPAEQIRRVALGFAAAGSRAISWLSPGASMQARGGYSAMATHALNGLVGSIDAKGGVVAKVKDPTGSVPDMAPYQDELAASHSKYDKIDQRGTLAFPSLNGGKSGGGVVTNAAADGMLAKSPNEIKVAIAYWSNFGFSTSGSYRWEQALSELPFFVHLTTNASEMSMFADLVLPAAHQLFEKWGYIKGKQNLHSYVSLNQRVIDPLWDVKQDETEVPFMLAEKLAERGFDNLYRYYTEGFADPETGAAPTNGEEFTEYALKMLTRGCWDSTHEDYGKYGDRLEGWEDFKEKGVWNSHRYEYGKRVDNFATQTGKVEFYSETLKTALRGHAERHDTTVDGVLEATNYVGRGELAFVPHFEPALRHGDEVEYPFVFFEHRSRLNREGRSANCTWYQAHKNVDPGDENWSDVLKMNPIDADALGLDDGDMVRITSTTGTITAQLKRWEGLRPGTVAKCYGQGHWAYGRVAAANFAEHVPLGGNNNEILYPEFERLSGSTARHGGPSRVKVERV</sequence>
<comment type="similarity">
    <text evidence="3">Belongs to the prokaryotic molybdopterin-containing oxidoreductase family.</text>
</comment>
<organism evidence="12 13">
    <name type="scientific">Halomonas daqiaonensis</name>
    <dbReference type="NCBI Taxonomy" id="650850"/>
    <lineage>
        <taxon>Bacteria</taxon>
        <taxon>Pseudomonadati</taxon>
        <taxon>Pseudomonadota</taxon>
        <taxon>Gammaproteobacteria</taxon>
        <taxon>Oceanospirillales</taxon>
        <taxon>Halomonadaceae</taxon>
        <taxon>Halomonas</taxon>
    </lineage>
</organism>
<dbReference type="RefSeq" id="WP_089713984.1">
    <property type="nucleotide sequence ID" value="NZ_FOBC01000014.1"/>
</dbReference>
<proteinExistence type="inferred from homology"/>
<dbReference type="SUPFAM" id="SSF53706">
    <property type="entry name" value="Formate dehydrogenase/DMSO reductase, domains 1-3"/>
    <property type="match status" value="1"/>
</dbReference>
<dbReference type="Gene3D" id="3.30.2070.10">
    <property type="entry name" value="Formate dehydrogenase/DMSO reductase"/>
    <property type="match status" value="1"/>
</dbReference>
<keyword evidence="13" id="KW-1185">Reference proteome</keyword>
<evidence type="ECO:0000256" key="1">
    <source>
        <dbReference type="ARBA" id="ARBA00001942"/>
    </source>
</evidence>
<keyword evidence="9" id="KW-0408">Iron</keyword>
<evidence type="ECO:0000256" key="5">
    <source>
        <dbReference type="ARBA" id="ARBA00022505"/>
    </source>
</evidence>
<evidence type="ECO:0000256" key="10">
    <source>
        <dbReference type="ARBA" id="ARBA00023014"/>
    </source>
</evidence>
<evidence type="ECO:0000256" key="7">
    <source>
        <dbReference type="ARBA" id="ARBA00022729"/>
    </source>
</evidence>
<dbReference type="GO" id="GO:0016491">
    <property type="term" value="F:oxidoreductase activity"/>
    <property type="evidence" value="ECO:0007669"/>
    <property type="project" value="UniProtKB-KW"/>
</dbReference>
<evidence type="ECO:0000256" key="4">
    <source>
        <dbReference type="ARBA" id="ARBA00022485"/>
    </source>
</evidence>
<name>A0A1H7SAD6_9GAMM</name>
<comment type="cofactor">
    <cofactor evidence="1">
        <name>Mo-bis(molybdopterin guanine dinucleotide)</name>
        <dbReference type="ChEBI" id="CHEBI:60539"/>
    </cofactor>
</comment>
<dbReference type="OrthoDB" id="9815647at2"/>
<dbReference type="PANTHER" id="PTHR43742">
    <property type="entry name" value="TRIMETHYLAMINE-N-OXIDE REDUCTASE"/>
    <property type="match status" value="1"/>
</dbReference>
<dbReference type="GO" id="GO:0046872">
    <property type="term" value="F:metal ion binding"/>
    <property type="evidence" value="ECO:0007669"/>
    <property type="project" value="UniProtKB-KW"/>
</dbReference>
<dbReference type="SMART" id="SM00926">
    <property type="entry name" value="Molybdop_Fe4S4"/>
    <property type="match status" value="1"/>
</dbReference>
<reference evidence="13" key="1">
    <citation type="submission" date="2016-10" db="EMBL/GenBank/DDBJ databases">
        <authorList>
            <person name="Varghese N."/>
            <person name="Submissions S."/>
        </authorList>
    </citation>
    <scope>NUCLEOTIDE SEQUENCE [LARGE SCALE GENOMIC DNA]</scope>
    <source>
        <strain evidence="13">CGMCC 1.9150</strain>
    </source>
</reference>
<evidence type="ECO:0000313" key="12">
    <source>
        <dbReference type="EMBL" id="SEL69453.1"/>
    </source>
</evidence>
<dbReference type="PROSITE" id="PS51318">
    <property type="entry name" value="TAT"/>
    <property type="match status" value="1"/>
</dbReference>
<dbReference type="InterPro" id="IPR006311">
    <property type="entry name" value="TAT_signal"/>
</dbReference>
<dbReference type="InterPro" id="IPR006657">
    <property type="entry name" value="MoPterin_dinucl-bd_dom"/>
</dbReference>
<dbReference type="Pfam" id="PF01568">
    <property type="entry name" value="Molydop_binding"/>
    <property type="match status" value="1"/>
</dbReference>
<evidence type="ECO:0000256" key="3">
    <source>
        <dbReference type="ARBA" id="ARBA00010312"/>
    </source>
</evidence>
<keyword evidence="4" id="KW-0004">4Fe-4S</keyword>
<dbReference type="NCBIfam" id="TIGR01409">
    <property type="entry name" value="TAT_signal_seq"/>
    <property type="match status" value="1"/>
</dbReference>
<dbReference type="AlphaFoldDB" id="A0A1H7SAD6"/>
<keyword evidence="6" id="KW-0479">Metal-binding</keyword>
<dbReference type="Proteomes" id="UP000198807">
    <property type="component" value="Unassembled WGS sequence"/>
</dbReference>
<feature type="domain" description="4Fe-4S Mo/W bis-MGD-type" evidence="11">
    <location>
        <begin position="56"/>
        <end position="112"/>
    </location>
</feature>